<dbReference type="Gene3D" id="3.30.559.10">
    <property type="entry name" value="Chloramphenicol acetyltransferase-like domain"/>
    <property type="match status" value="1"/>
</dbReference>
<dbReference type="InterPro" id="IPR009081">
    <property type="entry name" value="PP-bd_ACP"/>
</dbReference>
<comment type="caution">
    <text evidence="4">The sequence shown here is derived from an EMBL/GenBank/DDBJ whole genome shotgun (WGS) entry which is preliminary data.</text>
</comment>
<dbReference type="FunFam" id="3.30.300.30:FF:000010">
    <property type="entry name" value="Enterobactin synthetase component F"/>
    <property type="match status" value="1"/>
</dbReference>
<dbReference type="Proteomes" id="UP000283260">
    <property type="component" value="Unassembled WGS sequence"/>
</dbReference>
<protein>
    <submittedName>
        <fullName evidence="4">Non-ribosomal peptide synthetase</fullName>
    </submittedName>
</protein>
<dbReference type="Gene3D" id="3.40.50.980">
    <property type="match status" value="2"/>
</dbReference>
<dbReference type="Gene3D" id="2.30.38.10">
    <property type="entry name" value="Luciferase, Domain 3"/>
    <property type="match status" value="1"/>
</dbReference>
<dbReference type="EMBL" id="MOBL01000004">
    <property type="protein sequence ID" value="RON35821.1"/>
    <property type="molecule type" value="Genomic_DNA"/>
</dbReference>
<accession>A0A423JDN2</accession>
<dbReference type="Gene3D" id="3.30.559.30">
    <property type="entry name" value="Nonribosomal peptide synthetase, condensation domain"/>
    <property type="match status" value="1"/>
</dbReference>
<dbReference type="GO" id="GO:0005829">
    <property type="term" value="C:cytosol"/>
    <property type="evidence" value="ECO:0007669"/>
    <property type="project" value="TreeGrafter"/>
</dbReference>
<dbReference type="InterPro" id="IPR036736">
    <property type="entry name" value="ACP-like_sf"/>
</dbReference>
<dbReference type="GO" id="GO:0009239">
    <property type="term" value="P:enterobactin biosynthetic process"/>
    <property type="evidence" value="ECO:0007669"/>
    <property type="project" value="TreeGrafter"/>
</dbReference>
<keyword evidence="2" id="KW-0597">Phosphoprotein</keyword>
<dbReference type="InterPro" id="IPR010071">
    <property type="entry name" value="AA_adenyl_dom"/>
</dbReference>
<dbReference type="PANTHER" id="PTHR45527:SF1">
    <property type="entry name" value="FATTY ACID SYNTHASE"/>
    <property type="match status" value="1"/>
</dbReference>
<proteinExistence type="predicted"/>
<dbReference type="InterPro" id="IPR023213">
    <property type="entry name" value="CAT-like_dom_sf"/>
</dbReference>
<dbReference type="CDD" id="cd12116">
    <property type="entry name" value="A_NRPS_Ta1_like"/>
    <property type="match status" value="1"/>
</dbReference>
<dbReference type="GO" id="GO:0043041">
    <property type="term" value="P:amino acid activation for nonribosomal peptide biosynthetic process"/>
    <property type="evidence" value="ECO:0007669"/>
    <property type="project" value="TreeGrafter"/>
</dbReference>
<organism evidence="4 5">
    <name type="scientific">Pseudomonas frederiksbergensis</name>
    <dbReference type="NCBI Taxonomy" id="104087"/>
    <lineage>
        <taxon>Bacteria</taxon>
        <taxon>Pseudomonadati</taxon>
        <taxon>Pseudomonadota</taxon>
        <taxon>Gammaproteobacteria</taxon>
        <taxon>Pseudomonadales</taxon>
        <taxon>Pseudomonadaceae</taxon>
        <taxon>Pseudomonas</taxon>
    </lineage>
</organism>
<dbReference type="GO" id="GO:0009366">
    <property type="term" value="C:enterobactin synthetase complex"/>
    <property type="evidence" value="ECO:0007669"/>
    <property type="project" value="TreeGrafter"/>
</dbReference>
<dbReference type="FunFam" id="3.40.50.980:FF:000001">
    <property type="entry name" value="Non-ribosomal peptide synthetase"/>
    <property type="match status" value="1"/>
</dbReference>
<dbReference type="SUPFAM" id="SSF47336">
    <property type="entry name" value="ACP-like"/>
    <property type="match status" value="1"/>
</dbReference>
<dbReference type="RefSeq" id="WP_123494996.1">
    <property type="nucleotide sequence ID" value="NZ_MOBL01000004.1"/>
</dbReference>
<dbReference type="InterPro" id="IPR020806">
    <property type="entry name" value="PKS_PP-bd"/>
</dbReference>
<feature type="domain" description="Carrier" evidence="3">
    <location>
        <begin position="997"/>
        <end position="1072"/>
    </location>
</feature>
<dbReference type="Gene3D" id="3.30.300.30">
    <property type="match status" value="1"/>
</dbReference>
<evidence type="ECO:0000313" key="5">
    <source>
        <dbReference type="Proteomes" id="UP000283260"/>
    </source>
</evidence>
<dbReference type="GO" id="GO:0047527">
    <property type="term" value="F:2,3-dihydroxybenzoate-serine ligase activity"/>
    <property type="evidence" value="ECO:0007669"/>
    <property type="project" value="TreeGrafter"/>
</dbReference>
<dbReference type="Pfam" id="PF00668">
    <property type="entry name" value="Condensation"/>
    <property type="match status" value="1"/>
</dbReference>
<dbReference type="AlphaFoldDB" id="A0A423JDN2"/>
<dbReference type="SMART" id="SM00823">
    <property type="entry name" value="PKS_PP"/>
    <property type="match status" value="1"/>
</dbReference>
<dbReference type="Pfam" id="PF00501">
    <property type="entry name" value="AMP-binding"/>
    <property type="match status" value="1"/>
</dbReference>
<dbReference type="FunFam" id="3.40.50.12780:FF:000012">
    <property type="entry name" value="Non-ribosomal peptide synthetase"/>
    <property type="match status" value="1"/>
</dbReference>
<dbReference type="Gene3D" id="1.10.1200.10">
    <property type="entry name" value="ACP-like"/>
    <property type="match status" value="1"/>
</dbReference>
<evidence type="ECO:0000313" key="4">
    <source>
        <dbReference type="EMBL" id="RON35821.1"/>
    </source>
</evidence>
<dbReference type="PANTHER" id="PTHR45527">
    <property type="entry name" value="NONRIBOSOMAL PEPTIDE SYNTHETASE"/>
    <property type="match status" value="1"/>
</dbReference>
<dbReference type="CDD" id="cd19531">
    <property type="entry name" value="LCL_NRPS-like"/>
    <property type="match status" value="1"/>
</dbReference>
<name>A0A423JDN2_9PSED</name>
<evidence type="ECO:0000256" key="2">
    <source>
        <dbReference type="ARBA" id="ARBA00022553"/>
    </source>
</evidence>
<keyword evidence="1" id="KW-0596">Phosphopantetheine</keyword>
<dbReference type="GO" id="GO:0031177">
    <property type="term" value="F:phosphopantetheine binding"/>
    <property type="evidence" value="ECO:0007669"/>
    <property type="project" value="InterPro"/>
</dbReference>
<dbReference type="SUPFAM" id="SSF56801">
    <property type="entry name" value="Acetyl-CoA synthetase-like"/>
    <property type="match status" value="1"/>
</dbReference>
<dbReference type="InterPro" id="IPR000873">
    <property type="entry name" value="AMP-dep_synth/lig_dom"/>
</dbReference>
<dbReference type="InterPro" id="IPR001242">
    <property type="entry name" value="Condensation_dom"/>
</dbReference>
<dbReference type="PROSITE" id="PS50075">
    <property type="entry name" value="CARRIER"/>
    <property type="match status" value="1"/>
</dbReference>
<dbReference type="SUPFAM" id="SSF52777">
    <property type="entry name" value="CoA-dependent acyltransferases"/>
    <property type="match status" value="2"/>
</dbReference>
<reference evidence="4 5" key="1">
    <citation type="submission" date="2016-10" db="EMBL/GenBank/DDBJ databases">
        <title>Comparative genome analysis of multiple Pseudomonas spp. focuses on biocontrol and plant growth promoting traits.</title>
        <authorList>
            <person name="Tao X.-Y."/>
            <person name="Taylor C.G."/>
        </authorList>
    </citation>
    <scope>NUCLEOTIDE SEQUENCE [LARGE SCALE GENOMIC DNA]</scope>
    <source>
        <strain evidence="4 5">94G2</strain>
    </source>
</reference>
<sequence length="1091" mass="120428">MKDFDDALLALLQDDELQLPDSLQRQSGGGPQVLSFAQQRLWFLQRLEPNATAYNLSRAFLFAGTLNISALRLAFEALIKRHGVLRTRFIEVDGEPRQELLDDVVFVMQEREVPGVDRASRHEHLASLLAIEDQSAFILSQAPLLEVKLIRYDEFSHALLLKMHHIVTDAWSNPILVRDLATAYSQAIRGEAPTLPPLPVQYVDYAVWQRRRLHTDVVQADLEYWKNYLGASVPVLELPTDFPRPAQQSQRGQRLRFALDDVQSARIHAFCRDYASTPFVILLAAWQLLLARYSGQQTFAVGVPHGGRSREELEELLGFFVNTLVYRVQLDPQLTGRALCRRLRGESLSALQHAELPFELLLEHLAIERDVSRTPVFQAMFNLSTGAAVNLALPGLEVERVLPTQDSAKFDLTLDVAVRPDGVYCELEYNLDLFSPATAERLAGLYRHLLNGLLTQPDVPVWHLPMLDEVQRLQQLDTWNRTERTLLPNQDMLGLFERQVSADPDRCALISGEQQLSYAVLNARANRLAHWLRAAGVVGDQRVGVCLDREADLLVTLLAIQKSGGAYLPINPGQPAARNADIIEQARPGLVLTREALRGVVGSSARVVTLETLADALPALPDTNLALATHPRQLAYTLYTSGSTGRPKGVDIERQAFINFLLGIQEHVQLSDADRLLAVTTLGFDIAGLELFLPLIQGATVVLASREASLDPRALIDLLERHAISVMQATPATWQMLVDHDSLAWKGLRVLCGGEALGSELAERLLARQVRLLNVYGPTETTVWSAVHAVEQVDSAVIPIGQPLANNRLYVLDEFLEPQPVGVAGDLYIGGSGVARGYADRPELTAASFIPNPFVQPHAPGVQAGSRLYRTGDRARYRSDGCLEFLGRSDFQVKLRGFRIEPGEIEAALSALPGVAQAVVVLRRGTGDQDVLVAYLCGDITEVDSAAVGQRLRERLPAYMVPGAFVVLAKLPLNANGKVDRKALPEPLWSAGEAGEEPVGQWQTSLAEIWKEVLGVWPIASDADLFRLGAQSLQLVRIQARIRHQFGCEVALAQLFAHPVLSDMAELIEQACGTPEVDELTAIENLLLAFE</sequence>
<dbReference type="NCBIfam" id="TIGR01733">
    <property type="entry name" value="AA-adenyl-dom"/>
    <property type="match status" value="1"/>
</dbReference>
<dbReference type="Pfam" id="PF00550">
    <property type="entry name" value="PP-binding"/>
    <property type="match status" value="1"/>
</dbReference>
<dbReference type="FunFam" id="2.30.38.10:FF:000001">
    <property type="entry name" value="Non-ribosomal peptide synthetase PvdI"/>
    <property type="match status" value="1"/>
</dbReference>
<gene>
    <name evidence="4" type="ORF">BK661_05570</name>
</gene>
<dbReference type="InterPro" id="IPR025110">
    <property type="entry name" value="AMP-bd_C"/>
</dbReference>
<dbReference type="Pfam" id="PF13193">
    <property type="entry name" value="AMP-binding_C"/>
    <property type="match status" value="1"/>
</dbReference>
<evidence type="ECO:0000256" key="1">
    <source>
        <dbReference type="ARBA" id="ARBA00022450"/>
    </source>
</evidence>
<evidence type="ECO:0000259" key="3">
    <source>
        <dbReference type="PROSITE" id="PS50075"/>
    </source>
</evidence>
<dbReference type="InterPro" id="IPR045851">
    <property type="entry name" value="AMP-bd_C_sf"/>
</dbReference>